<dbReference type="GO" id="GO:0008168">
    <property type="term" value="F:methyltransferase activity"/>
    <property type="evidence" value="ECO:0007669"/>
    <property type="project" value="UniProtKB-KW"/>
</dbReference>
<dbReference type="InterPro" id="IPR029063">
    <property type="entry name" value="SAM-dependent_MTases_sf"/>
</dbReference>
<name>A0ABU7LQ14_9PROT</name>
<dbReference type="SUPFAM" id="SSF53335">
    <property type="entry name" value="S-adenosyl-L-methionine-dependent methyltransferases"/>
    <property type="match status" value="1"/>
</dbReference>
<keyword evidence="3" id="KW-0808">Transferase</keyword>
<protein>
    <submittedName>
        <fullName evidence="3">Methyltransferase domain-containing protein</fullName>
    </submittedName>
</protein>
<feature type="domain" description="Methyltransferase type 11" evidence="2">
    <location>
        <begin position="80"/>
        <end position="130"/>
    </location>
</feature>
<organism evidence="3 4">
    <name type="scientific">Hyphobacterium lacteum</name>
    <dbReference type="NCBI Taxonomy" id="3116575"/>
    <lineage>
        <taxon>Bacteria</taxon>
        <taxon>Pseudomonadati</taxon>
        <taxon>Pseudomonadota</taxon>
        <taxon>Alphaproteobacteria</taxon>
        <taxon>Maricaulales</taxon>
        <taxon>Maricaulaceae</taxon>
        <taxon>Hyphobacterium</taxon>
    </lineage>
</organism>
<reference evidence="3 4" key="1">
    <citation type="submission" date="2024-01" db="EMBL/GenBank/DDBJ databases">
        <title>Hyphobacterium bacterium isolated from marine sediment.</title>
        <authorList>
            <person name="Zhao S."/>
        </authorList>
    </citation>
    <scope>NUCLEOTIDE SEQUENCE [LARGE SCALE GENOMIC DNA]</scope>
    <source>
        <strain evidence="4">HN65</strain>
    </source>
</reference>
<accession>A0ABU7LQ14</accession>
<sequence length="252" mass="28094">MRTDALQIEQFYRTEQGRAARAMMVRRLRALWTGLDGLDVLSIGYGPPLLESIEGQPRRRIAFMPAEQGAVRWPGDAPSRTVLGEESHLPFQDAMFDRVILVHALEESQSPAHLLRELWRITAPQGRIVLIAPNRAGLWARVETTPFGHGRPFSRGQLSQLLGDAAFTPTAWSRALHAPPWAWACKDDRALGWETFGEKLMPHLGGLILAEAVKNTGALTPRRVRPVRVRLPGLEGSPTPALSPRRTRQEDS</sequence>
<dbReference type="EMBL" id="JAZDRP010000003">
    <property type="protein sequence ID" value="MEE2525997.1"/>
    <property type="molecule type" value="Genomic_DNA"/>
</dbReference>
<dbReference type="Proteomes" id="UP001354971">
    <property type="component" value="Unassembled WGS sequence"/>
</dbReference>
<dbReference type="InterPro" id="IPR013216">
    <property type="entry name" value="Methyltransf_11"/>
</dbReference>
<evidence type="ECO:0000256" key="1">
    <source>
        <dbReference type="SAM" id="MobiDB-lite"/>
    </source>
</evidence>
<comment type="caution">
    <text evidence="3">The sequence shown here is derived from an EMBL/GenBank/DDBJ whole genome shotgun (WGS) entry which is preliminary data.</text>
</comment>
<keyword evidence="4" id="KW-1185">Reference proteome</keyword>
<keyword evidence="3" id="KW-0489">Methyltransferase</keyword>
<dbReference type="Gene3D" id="3.40.50.150">
    <property type="entry name" value="Vaccinia Virus protein VP39"/>
    <property type="match status" value="1"/>
</dbReference>
<evidence type="ECO:0000313" key="3">
    <source>
        <dbReference type="EMBL" id="MEE2525997.1"/>
    </source>
</evidence>
<dbReference type="RefSeq" id="WP_330198656.1">
    <property type="nucleotide sequence ID" value="NZ_JAZDRP010000003.1"/>
</dbReference>
<feature type="region of interest" description="Disordered" evidence="1">
    <location>
        <begin position="230"/>
        <end position="252"/>
    </location>
</feature>
<dbReference type="GO" id="GO:0032259">
    <property type="term" value="P:methylation"/>
    <property type="evidence" value="ECO:0007669"/>
    <property type="project" value="UniProtKB-KW"/>
</dbReference>
<evidence type="ECO:0000259" key="2">
    <source>
        <dbReference type="Pfam" id="PF08241"/>
    </source>
</evidence>
<dbReference type="Pfam" id="PF08241">
    <property type="entry name" value="Methyltransf_11"/>
    <property type="match status" value="1"/>
</dbReference>
<proteinExistence type="predicted"/>
<gene>
    <name evidence="3" type="ORF">V0U79_06430</name>
</gene>
<evidence type="ECO:0000313" key="4">
    <source>
        <dbReference type="Proteomes" id="UP001354971"/>
    </source>
</evidence>